<protein>
    <recommendedName>
        <fullName evidence="13">E2F/DP family winged-helix DNA-binding domain-containing protein</fullName>
    </recommendedName>
</protein>
<dbReference type="GO" id="GO:0005634">
    <property type="term" value="C:nucleus"/>
    <property type="evidence" value="ECO:0007669"/>
    <property type="project" value="UniProtKB-SubCell"/>
</dbReference>
<gene>
    <name evidence="12" type="ORF">HAKA00212_LOCUS10134</name>
</gene>
<dbReference type="GO" id="GO:0000981">
    <property type="term" value="F:DNA-binding transcription factor activity, RNA polymerase II-specific"/>
    <property type="evidence" value="ECO:0007669"/>
    <property type="project" value="TreeGrafter"/>
</dbReference>
<dbReference type="PANTHER" id="PTHR12548:SF9">
    <property type="entry name" value="TRANSCRIPTION FACTOR DP"/>
    <property type="match status" value="1"/>
</dbReference>
<dbReference type="GO" id="GO:0005667">
    <property type="term" value="C:transcription regulator complex"/>
    <property type="evidence" value="ECO:0007669"/>
    <property type="project" value="InterPro"/>
</dbReference>
<evidence type="ECO:0000259" key="10">
    <source>
        <dbReference type="SMART" id="SM01138"/>
    </source>
</evidence>
<dbReference type="PANTHER" id="PTHR12548">
    <property type="entry name" value="TRANSCRIPTION FACTOR DP"/>
    <property type="match status" value="1"/>
</dbReference>
<evidence type="ECO:0000256" key="4">
    <source>
        <dbReference type="ARBA" id="ARBA00023125"/>
    </source>
</evidence>
<sequence length="331" mass="37394">MQLFQEAGLEGIAKDVGILNGGRGSAPKRPMMDRPPDRHMVEPHHPQFKKPRSSEKGKVLGLRDFSLLVCRKVQEKGNTTHTCVADELVQEMLHPADGQPPVQYDEKNIRRRVYDALNVLMAMGIISKDKKNLSWQGLPSNPFNELDALARKKQEQKRNIEKKREQLQELLLQQIAFKNLIQRNLDKEEEEKQHENTGEESEMHTKIPLPFIVVSTSSSTIIQCEMSEDRSDVFFNFSAAFEIKDDNEILKRLEMHHTDPEKLPSLIPDHLVSYLSMEPGASGKAPPFTNYIRKKDSTTKKPPAHQTKGNAVGGGDVKPASPPVPPEQQDS</sequence>
<keyword evidence="8" id="KW-0175">Coiled coil</keyword>
<keyword evidence="5 7" id="KW-0804">Transcription</keyword>
<feature type="compositionally biased region" description="Pro residues" evidence="9">
    <location>
        <begin position="320"/>
        <end position="331"/>
    </location>
</feature>
<accession>A0A7S3XSZ4</accession>
<dbReference type="SMART" id="SM01372">
    <property type="entry name" value="E2F_TDP"/>
    <property type="match status" value="1"/>
</dbReference>
<evidence type="ECO:0000259" key="11">
    <source>
        <dbReference type="SMART" id="SM01372"/>
    </source>
</evidence>
<comment type="similarity">
    <text evidence="2 7">Belongs to the E2F/DP family.</text>
</comment>
<dbReference type="SUPFAM" id="SSF144074">
    <property type="entry name" value="E2F-DP heterodimerization region"/>
    <property type="match status" value="1"/>
</dbReference>
<reference evidence="12" key="1">
    <citation type="submission" date="2021-01" db="EMBL/GenBank/DDBJ databases">
        <authorList>
            <person name="Corre E."/>
            <person name="Pelletier E."/>
            <person name="Niang G."/>
            <person name="Scheremetjew M."/>
            <person name="Finn R."/>
            <person name="Kale V."/>
            <person name="Holt S."/>
            <person name="Cochrane G."/>
            <person name="Meng A."/>
            <person name="Brown T."/>
            <person name="Cohen L."/>
        </authorList>
    </citation>
    <scope>NUCLEOTIDE SEQUENCE</scope>
    <source>
        <strain evidence="12">CCMP3107</strain>
    </source>
</reference>
<evidence type="ECO:0000313" key="12">
    <source>
        <dbReference type="EMBL" id="CAE0631431.1"/>
    </source>
</evidence>
<dbReference type="FunFam" id="1.10.10.10:FF:000360">
    <property type="entry name" value="Transcription factor Dp-1, a"/>
    <property type="match status" value="1"/>
</dbReference>
<name>A0A7S3XSZ4_HETAK</name>
<dbReference type="Pfam" id="PF08781">
    <property type="entry name" value="DP"/>
    <property type="match status" value="1"/>
</dbReference>
<keyword evidence="3 7" id="KW-0805">Transcription regulation</keyword>
<feature type="coiled-coil region" evidence="8">
    <location>
        <begin position="143"/>
        <end position="197"/>
    </location>
</feature>
<evidence type="ECO:0000256" key="6">
    <source>
        <dbReference type="ARBA" id="ARBA00023242"/>
    </source>
</evidence>
<dbReference type="Gene3D" id="1.10.10.10">
    <property type="entry name" value="Winged helix-like DNA-binding domain superfamily/Winged helix DNA-binding domain"/>
    <property type="match status" value="1"/>
</dbReference>
<dbReference type="InterPro" id="IPR037241">
    <property type="entry name" value="E2F-DP_heterodim"/>
</dbReference>
<dbReference type="SUPFAM" id="SSF46785">
    <property type="entry name" value="Winged helix' DNA-binding domain"/>
    <property type="match status" value="1"/>
</dbReference>
<dbReference type="InterPro" id="IPR036390">
    <property type="entry name" value="WH_DNA-bd_sf"/>
</dbReference>
<dbReference type="InterPro" id="IPR038168">
    <property type="entry name" value="TF_DP_C_sf"/>
</dbReference>
<dbReference type="InterPro" id="IPR036388">
    <property type="entry name" value="WH-like_DNA-bd_sf"/>
</dbReference>
<evidence type="ECO:0008006" key="13">
    <source>
        <dbReference type="Google" id="ProtNLM"/>
    </source>
</evidence>
<dbReference type="CDD" id="cd14458">
    <property type="entry name" value="DP_DD"/>
    <property type="match status" value="1"/>
</dbReference>
<evidence type="ECO:0000256" key="8">
    <source>
        <dbReference type="SAM" id="Coils"/>
    </source>
</evidence>
<keyword evidence="4 7" id="KW-0238">DNA-binding</keyword>
<dbReference type="AlphaFoldDB" id="A0A7S3XSZ4"/>
<evidence type="ECO:0000256" key="3">
    <source>
        <dbReference type="ARBA" id="ARBA00023015"/>
    </source>
</evidence>
<feature type="domain" description="Transcription factor DP C-terminal" evidence="10">
    <location>
        <begin position="144"/>
        <end position="285"/>
    </location>
</feature>
<proteinExistence type="inferred from homology"/>
<comment type="subcellular location">
    <subcellularLocation>
        <location evidence="1 7">Nucleus</location>
    </subcellularLocation>
</comment>
<evidence type="ECO:0000256" key="5">
    <source>
        <dbReference type="ARBA" id="ARBA00023163"/>
    </source>
</evidence>
<dbReference type="Pfam" id="PF02319">
    <property type="entry name" value="WHD_E2F_TDP"/>
    <property type="match status" value="1"/>
</dbReference>
<dbReference type="SMART" id="SM01138">
    <property type="entry name" value="DP"/>
    <property type="match status" value="1"/>
</dbReference>
<evidence type="ECO:0000256" key="9">
    <source>
        <dbReference type="SAM" id="MobiDB-lite"/>
    </source>
</evidence>
<feature type="domain" description="E2F/DP family winged-helix DNA-binding" evidence="11">
    <location>
        <begin position="57"/>
        <end position="137"/>
    </location>
</feature>
<dbReference type="InterPro" id="IPR014889">
    <property type="entry name" value="Transc_factor_DP_C"/>
</dbReference>
<dbReference type="InterPro" id="IPR015648">
    <property type="entry name" value="Transcrpt_fac_DP"/>
</dbReference>
<dbReference type="InterPro" id="IPR003316">
    <property type="entry name" value="E2F_WHTH_DNA-bd_dom"/>
</dbReference>
<organism evidence="12">
    <name type="scientific">Heterosigma akashiwo</name>
    <name type="common">Chromophytic alga</name>
    <name type="synonym">Heterosigma carterae</name>
    <dbReference type="NCBI Taxonomy" id="2829"/>
    <lineage>
        <taxon>Eukaryota</taxon>
        <taxon>Sar</taxon>
        <taxon>Stramenopiles</taxon>
        <taxon>Ochrophyta</taxon>
        <taxon>Raphidophyceae</taxon>
        <taxon>Chattonellales</taxon>
        <taxon>Chattonellaceae</taxon>
        <taxon>Heterosigma</taxon>
    </lineage>
</organism>
<evidence type="ECO:0000256" key="2">
    <source>
        <dbReference type="ARBA" id="ARBA00010940"/>
    </source>
</evidence>
<dbReference type="EMBL" id="HBIU01021627">
    <property type="protein sequence ID" value="CAE0631431.1"/>
    <property type="molecule type" value="Transcribed_RNA"/>
</dbReference>
<dbReference type="Gene3D" id="1.20.140.80">
    <property type="entry name" value="Transcription factor DP"/>
    <property type="match status" value="1"/>
</dbReference>
<evidence type="ECO:0000256" key="1">
    <source>
        <dbReference type="ARBA" id="ARBA00004123"/>
    </source>
</evidence>
<dbReference type="GO" id="GO:0051726">
    <property type="term" value="P:regulation of cell cycle"/>
    <property type="evidence" value="ECO:0007669"/>
    <property type="project" value="InterPro"/>
</dbReference>
<evidence type="ECO:0000256" key="7">
    <source>
        <dbReference type="RuleBase" id="RU003796"/>
    </source>
</evidence>
<keyword evidence="6 7" id="KW-0539">Nucleus</keyword>
<dbReference type="GO" id="GO:0000977">
    <property type="term" value="F:RNA polymerase II transcription regulatory region sequence-specific DNA binding"/>
    <property type="evidence" value="ECO:0007669"/>
    <property type="project" value="TreeGrafter"/>
</dbReference>
<feature type="region of interest" description="Disordered" evidence="9">
    <location>
        <begin position="280"/>
        <end position="331"/>
    </location>
</feature>